<feature type="transmembrane region" description="Helical" evidence="5">
    <location>
        <begin position="231"/>
        <end position="250"/>
    </location>
</feature>
<dbReference type="GO" id="GO:0015171">
    <property type="term" value="F:amino acid transmembrane transporter activity"/>
    <property type="evidence" value="ECO:0007669"/>
    <property type="project" value="TreeGrafter"/>
</dbReference>
<dbReference type="Pfam" id="PF13906">
    <property type="entry name" value="AA_permease_C"/>
    <property type="match status" value="1"/>
</dbReference>
<protein>
    <submittedName>
        <fullName evidence="7">Cationic amino acid transporter</fullName>
    </submittedName>
</protein>
<dbReference type="Proteomes" id="UP000192578">
    <property type="component" value="Unassembled WGS sequence"/>
</dbReference>
<name>A0A1W0X427_HYPEX</name>
<dbReference type="PANTHER" id="PTHR43243">
    <property type="entry name" value="INNER MEMBRANE TRANSPORTER YGJI-RELATED"/>
    <property type="match status" value="1"/>
</dbReference>
<keyword evidence="2 5" id="KW-0812">Transmembrane</keyword>
<feature type="transmembrane region" description="Helical" evidence="5">
    <location>
        <begin position="351"/>
        <end position="369"/>
    </location>
</feature>
<feature type="transmembrane region" description="Helical" evidence="5">
    <location>
        <begin position="137"/>
        <end position="167"/>
    </location>
</feature>
<keyword evidence="4 5" id="KW-0472">Membrane</keyword>
<feature type="transmembrane region" description="Helical" evidence="5">
    <location>
        <begin position="302"/>
        <end position="324"/>
    </location>
</feature>
<dbReference type="GO" id="GO:0005886">
    <property type="term" value="C:plasma membrane"/>
    <property type="evidence" value="ECO:0007669"/>
    <property type="project" value="TreeGrafter"/>
</dbReference>
<keyword evidence="8" id="KW-1185">Reference proteome</keyword>
<gene>
    <name evidence="7" type="ORF">BV898_03909</name>
</gene>
<feature type="transmembrane region" description="Helical" evidence="5">
    <location>
        <begin position="401"/>
        <end position="420"/>
    </location>
</feature>
<evidence type="ECO:0000256" key="5">
    <source>
        <dbReference type="SAM" id="Phobius"/>
    </source>
</evidence>
<feature type="transmembrane region" description="Helical" evidence="5">
    <location>
        <begin position="541"/>
        <end position="559"/>
    </location>
</feature>
<feature type="transmembrane region" description="Helical" evidence="5">
    <location>
        <begin position="426"/>
        <end position="447"/>
    </location>
</feature>
<feature type="domain" description="Cationic amino acid transporter C-terminal" evidence="6">
    <location>
        <begin position="607"/>
        <end position="652"/>
    </location>
</feature>
<accession>A0A1W0X427</accession>
<dbReference type="EMBL" id="MTYJ01000019">
    <property type="protein sequence ID" value="OQV22062.1"/>
    <property type="molecule type" value="Genomic_DNA"/>
</dbReference>
<evidence type="ECO:0000313" key="7">
    <source>
        <dbReference type="EMBL" id="OQV22062.1"/>
    </source>
</evidence>
<feature type="transmembrane region" description="Helical" evidence="5">
    <location>
        <begin position="203"/>
        <end position="219"/>
    </location>
</feature>
<proteinExistence type="predicted"/>
<feature type="transmembrane region" description="Helical" evidence="5">
    <location>
        <begin position="103"/>
        <end position="125"/>
    </location>
</feature>
<feature type="transmembrane region" description="Helical" evidence="5">
    <location>
        <begin position="270"/>
        <end position="290"/>
    </location>
</feature>
<dbReference type="InterPro" id="IPR002293">
    <property type="entry name" value="AA/rel_permease1"/>
</dbReference>
<dbReference type="Pfam" id="PF13520">
    <property type="entry name" value="AA_permease_2"/>
    <property type="match status" value="1"/>
</dbReference>
<evidence type="ECO:0000313" key="8">
    <source>
        <dbReference type="Proteomes" id="UP000192578"/>
    </source>
</evidence>
<dbReference type="AlphaFoldDB" id="A0A1W0X427"/>
<evidence type="ECO:0000256" key="3">
    <source>
        <dbReference type="ARBA" id="ARBA00022989"/>
    </source>
</evidence>
<feature type="transmembrane region" description="Helical" evidence="5">
    <location>
        <begin position="601"/>
        <end position="624"/>
    </location>
</feature>
<comment type="caution">
    <text evidence="7">The sequence shown here is derived from an EMBL/GenBank/DDBJ whole genome shotgun (WGS) entry which is preliminary data.</text>
</comment>
<comment type="subcellular location">
    <subcellularLocation>
        <location evidence="1">Membrane</location>
        <topology evidence="1">Multi-pass membrane protein</topology>
    </subcellularLocation>
</comment>
<dbReference type="OrthoDB" id="3900342at2759"/>
<dbReference type="InterPro" id="IPR029485">
    <property type="entry name" value="CAT_C"/>
</dbReference>
<reference evidence="8" key="1">
    <citation type="submission" date="2017-01" db="EMBL/GenBank/DDBJ databases">
        <title>Comparative genomics of anhydrobiosis in the tardigrade Hypsibius dujardini.</title>
        <authorList>
            <person name="Yoshida Y."/>
            <person name="Koutsovoulos G."/>
            <person name="Laetsch D."/>
            <person name="Stevens L."/>
            <person name="Kumar S."/>
            <person name="Horikawa D."/>
            <person name="Ishino K."/>
            <person name="Komine S."/>
            <person name="Tomita M."/>
            <person name="Blaxter M."/>
            <person name="Arakawa K."/>
        </authorList>
    </citation>
    <scope>NUCLEOTIDE SEQUENCE [LARGE SCALE GENOMIC DNA]</scope>
    <source>
        <strain evidence="8">Z151</strain>
    </source>
</reference>
<evidence type="ECO:0000259" key="6">
    <source>
        <dbReference type="Pfam" id="PF13906"/>
    </source>
</evidence>
<sequence>MARPTSFAHEQAGANNQPLQTGRLSSVKQILYPAVTGGTDRRDGQSSRVSQGSRVLLVRQREERSRINQCSCSPMQHRRVGSGSALGIYVYISAAAKDHSGPAIVLSVLGVGVVSWIVGSCYSELSCRVPQMGSCYLYSYTIFGELVAFLVGWNLILEAVITIALAAQSLSDHLDVLSDGQLAGWMRRDLGRLPWDQQSSPDIVAVGVIAVVAAAAICAKKKCSLTVQACLFVLHLLVVIAVIFLSLFHVNPSNWGTDSDFFRFGPQGVISGAALLMSSLSGVKSIAMTAEEVRKPSRNIPIAHTLSVMICSVTLFTLSAFLTLSAPADLFAEHAPVLRLFEDLKVRNSKYLLGVGAVCGLLLVIVNQIQYAERLIYSLARDKLLPVRLFARWNIRSNTPWCCRLMVACFAGVICLTVPFRCLLETISVGVLISFALTCMAVVMVRYDPCQIGLGKGNPLRKSISAESFVMSRVSSELSEATTNSEVSHSVSLTLKETAILLTAEKGTTMYSVDRFPAIEEECSSTSSGDGLPDLRTYRRVVNAVIWTGICSLVLGAVVRFGPATGEPLGWLALSTSFSLIFLNICCALYIYRAPTNQMMLVYSAGGVPFLPVAAMMCLCVMLFHLPAVAWIRWSAWSSLGLIMYFTYSRSRSTEGAPPAKEIFYSNEMAMQSI</sequence>
<keyword evidence="3 5" id="KW-1133">Transmembrane helix</keyword>
<dbReference type="Gene3D" id="1.20.1740.10">
    <property type="entry name" value="Amino acid/polyamine transporter I"/>
    <property type="match status" value="2"/>
</dbReference>
<organism evidence="7 8">
    <name type="scientific">Hypsibius exemplaris</name>
    <name type="common">Freshwater tardigrade</name>
    <dbReference type="NCBI Taxonomy" id="2072580"/>
    <lineage>
        <taxon>Eukaryota</taxon>
        <taxon>Metazoa</taxon>
        <taxon>Ecdysozoa</taxon>
        <taxon>Tardigrada</taxon>
        <taxon>Eutardigrada</taxon>
        <taxon>Parachela</taxon>
        <taxon>Hypsibioidea</taxon>
        <taxon>Hypsibiidae</taxon>
        <taxon>Hypsibius</taxon>
    </lineage>
</organism>
<feature type="transmembrane region" description="Helical" evidence="5">
    <location>
        <begin position="630"/>
        <end position="648"/>
    </location>
</feature>
<feature type="transmembrane region" description="Helical" evidence="5">
    <location>
        <begin position="571"/>
        <end position="592"/>
    </location>
</feature>
<evidence type="ECO:0000256" key="4">
    <source>
        <dbReference type="ARBA" id="ARBA00023136"/>
    </source>
</evidence>
<dbReference type="PANTHER" id="PTHR43243:SF20">
    <property type="entry name" value="CATIONIC AMINO ACID TRANSPORTER 3"/>
    <property type="match status" value="1"/>
</dbReference>
<evidence type="ECO:0000256" key="2">
    <source>
        <dbReference type="ARBA" id="ARBA00022692"/>
    </source>
</evidence>
<evidence type="ECO:0000256" key="1">
    <source>
        <dbReference type="ARBA" id="ARBA00004141"/>
    </source>
</evidence>